<organism evidence="14 15">
    <name type="scientific">Drosophila mojavensis</name>
    <name type="common">Fruit fly</name>
    <dbReference type="NCBI Taxonomy" id="7230"/>
    <lineage>
        <taxon>Eukaryota</taxon>
        <taxon>Metazoa</taxon>
        <taxon>Ecdysozoa</taxon>
        <taxon>Arthropoda</taxon>
        <taxon>Hexapoda</taxon>
        <taxon>Insecta</taxon>
        <taxon>Pterygota</taxon>
        <taxon>Neoptera</taxon>
        <taxon>Endopterygota</taxon>
        <taxon>Diptera</taxon>
        <taxon>Brachycera</taxon>
        <taxon>Muscomorpha</taxon>
        <taxon>Ephydroidea</taxon>
        <taxon>Drosophilidae</taxon>
        <taxon>Drosophila</taxon>
    </lineage>
</organism>
<dbReference type="PANTHER" id="PTHR11011">
    <property type="entry name" value="MALE STERILITY PROTEIN 2-RELATED"/>
    <property type="match status" value="1"/>
</dbReference>
<dbReference type="InParanoid" id="B4KQR5"/>
<dbReference type="GO" id="GO:0102965">
    <property type="term" value="F:alcohol-forming long-chain fatty acyl-CoA reductase activity"/>
    <property type="evidence" value="ECO:0007669"/>
    <property type="project" value="UniProtKB-EC"/>
</dbReference>
<dbReference type="KEGG" id="dmo:Dmoj_GI19138"/>
<reference evidence="14 15" key="1">
    <citation type="journal article" date="2007" name="Nature">
        <title>Evolution of genes and genomes on the Drosophila phylogeny.</title>
        <authorList>
            <consortium name="Drosophila 12 Genomes Consortium"/>
            <person name="Clark A.G."/>
            <person name="Eisen M.B."/>
            <person name="Smith D.R."/>
            <person name="Bergman C.M."/>
            <person name="Oliver B."/>
            <person name="Markow T.A."/>
            <person name="Kaufman T.C."/>
            <person name="Kellis M."/>
            <person name="Gelbart W."/>
            <person name="Iyer V.N."/>
            <person name="Pollard D.A."/>
            <person name="Sackton T.B."/>
            <person name="Larracuente A.M."/>
            <person name="Singh N.D."/>
            <person name="Abad J.P."/>
            <person name="Abt D.N."/>
            <person name="Adryan B."/>
            <person name="Aguade M."/>
            <person name="Akashi H."/>
            <person name="Anderson W.W."/>
            <person name="Aquadro C.F."/>
            <person name="Ardell D.H."/>
            <person name="Arguello R."/>
            <person name="Artieri C.G."/>
            <person name="Barbash D.A."/>
            <person name="Barker D."/>
            <person name="Barsanti P."/>
            <person name="Batterham P."/>
            <person name="Batzoglou S."/>
            <person name="Begun D."/>
            <person name="Bhutkar A."/>
            <person name="Blanco E."/>
            <person name="Bosak S.A."/>
            <person name="Bradley R.K."/>
            <person name="Brand A.D."/>
            <person name="Brent M.R."/>
            <person name="Brooks A.N."/>
            <person name="Brown R.H."/>
            <person name="Butlin R.K."/>
            <person name="Caggese C."/>
            <person name="Calvi B.R."/>
            <person name="Bernardo de Carvalho A."/>
            <person name="Caspi A."/>
            <person name="Castrezana S."/>
            <person name="Celniker S.E."/>
            <person name="Chang J.L."/>
            <person name="Chapple C."/>
            <person name="Chatterji S."/>
            <person name="Chinwalla A."/>
            <person name="Civetta A."/>
            <person name="Clifton S.W."/>
            <person name="Comeron J.M."/>
            <person name="Costello J.C."/>
            <person name="Coyne J.A."/>
            <person name="Daub J."/>
            <person name="David R.G."/>
            <person name="Delcher A.L."/>
            <person name="Delehaunty K."/>
            <person name="Do C.B."/>
            <person name="Ebling H."/>
            <person name="Edwards K."/>
            <person name="Eickbush T."/>
            <person name="Evans J.D."/>
            <person name="Filipski A."/>
            <person name="Findeiss S."/>
            <person name="Freyhult E."/>
            <person name="Fulton L."/>
            <person name="Fulton R."/>
            <person name="Garcia A.C."/>
            <person name="Gardiner A."/>
            <person name="Garfield D.A."/>
            <person name="Garvin B.E."/>
            <person name="Gibson G."/>
            <person name="Gilbert D."/>
            <person name="Gnerre S."/>
            <person name="Godfrey J."/>
            <person name="Good R."/>
            <person name="Gotea V."/>
            <person name="Gravely B."/>
            <person name="Greenberg A.J."/>
            <person name="Griffiths-Jones S."/>
            <person name="Gross S."/>
            <person name="Guigo R."/>
            <person name="Gustafson E.A."/>
            <person name="Haerty W."/>
            <person name="Hahn M.W."/>
            <person name="Halligan D.L."/>
            <person name="Halpern A.L."/>
            <person name="Halter G.M."/>
            <person name="Han M.V."/>
            <person name="Heger A."/>
            <person name="Hillier L."/>
            <person name="Hinrichs A.S."/>
            <person name="Holmes I."/>
            <person name="Hoskins R.A."/>
            <person name="Hubisz M.J."/>
            <person name="Hultmark D."/>
            <person name="Huntley M.A."/>
            <person name="Jaffe D.B."/>
            <person name="Jagadeeshan S."/>
            <person name="Jeck W.R."/>
            <person name="Johnson J."/>
            <person name="Jones C.D."/>
            <person name="Jordan W.C."/>
            <person name="Karpen G.H."/>
            <person name="Kataoka E."/>
            <person name="Keightley P.D."/>
            <person name="Kheradpour P."/>
            <person name="Kirkness E.F."/>
            <person name="Koerich L.B."/>
            <person name="Kristiansen K."/>
            <person name="Kudrna D."/>
            <person name="Kulathinal R.J."/>
            <person name="Kumar S."/>
            <person name="Kwok R."/>
            <person name="Lander E."/>
            <person name="Langley C.H."/>
            <person name="Lapoint R."/>
            <person name="Lazzaro B.P."/>
            <person name="Lee S.J."/>
            <person name="Levesque L."/>
            <person name="Li R."/>
            <person name="Lin C.F."/>
            <person name="Lin M.F."/>
            <person name="Lindblad-Toh K."/>
            <person name="Llopart A."/>
            <person name="Long M."/>
            <person name="Low L."/>
            <person name="Lozovsky E."/>
            <person name="Lu J."/>
            <person name="Luo M."/>
            <person name="Machado C.A."/>
            <person name="Makalowski W."/>
            <person name="Marzo M."/>
            <person name="Matsuda M."/>
            <person name="Matzkin L."/>
            <person name="McAllister B."/>
            <person name="McBride C.S."/>
            <person name="McKernan B."/>
            <person name="McKernan K."/>
            <person name="Mendez-Lago M."/>
            <person name="Minx P."/>
            <person name="Mollenhauer M.U."/>
            <person name="Montooth K."/>
            <person name="Mount S.M."/>
            <person name="Mu X."/>
            <person name="Myers E."/>
            <person name="Negre B."/>
            <person name="Newfeld S."/>
            <person name="Nielsen R."/>
            <person name="Noor M.A."/>
            <person name="O'Grady P."/>
            <person name="Pachter L."/>
            <person name="Papaceit M."/>
            <person name="Parisi M.J."/>
            <person name="Parisi M."/>
            <person name="Parts L."/>
            <person name="Pedersen J.S."/>
            <person name="Pesole G."/>
            <person name="Phillippy A.M."/>
            <person name="Ponting C.P."/>
            <person name="Pop M."/>
            <person name="Porcelli D."/>
            <person name="Powell J.R."/>
            <person name="Prohaska S."/>
            <person name="Pruitt K."/>
            <person name="Puig M."/>
            <person name="Quesneville H."/>
            <person name="Ram K.R."/>
            <person name="Rand D."/>
            <person name="Rasmussen M.D."/>
            <person name="Reed L.K."/>
            <person name="Reenan R."/>
            <person name="Reily A."/>
            <person name="Remington K.A."/>
            <person name="Rieger T.T."/>
            <person name="Ritchie M.G."/>
            <person name="Robin C."/>
            <person name="Rogers Y.H."/>
            <person name="Rohde C."/>
            <person name="Rozas J."/>
            <person name="Rubenfield M.J."/>
            <person name="Ruiz A."/>
            <person name="Russo S."/>
            <person name="Salzberg S.L."/>
            <person name="Sanchez-Gracia A."/>
            <person name="Saranga D.J."/>
            <person name="Sato H."/>
            <person name="Schaeffer S.W."/>
            <person name="Schatz M.C."/>
            <person name="Schlenke T."/>
            <person name="Schwartz R."/>
            <person name="Segarra C."/>
            <person name="Singh R.S."/>
            <person name="Sirot L."/>
            <person name="Sirota M."/>
            <person name="Sisneros N.B."/>
            <person name="Smith C.D."/>
            <person name="Smith T.F."/>
            <person name="Spieth J."/>
            <person name="Stage D.E."/>
            <person name="Stark A."/>
            <person name="Stephan W."/>
            <person name="Strausberg R.L."/>
            <person name="Strempel S."/>
            <person name="Sturgill D."/>
            <person name="Sutton G."/>
            <person name="Sutton G.G."/>
            <person name="Tao W."/>
            <person name="Teichmann S."/>
            <person name="Tobari Y.N."/>
            <person name="Tomimura Y."/>
            <person name="Tsolas J.M."/>
            <person name="Valente V.L."/>
            <person name="Venter E."/>
            <person name="Venter J.C."/>
            <person name="Vicario S."/>
            <person name="Vieira F.G."/>
            <person name="Vilella A.J."/>
            <person name="Villasante A."/>
            <person name="Walenz B."/>
            <person name="Wang J."/>
            <person name="Wasserman M."/>
            <person name="Watts T."/>
            <person name="Wilson D."/>
            <person name="Wilson R.K."/>
            <person name="Wing R.A."/>
            <person name="Wolfner M.F."/>
            <person name="Wong A."/>
            <person name="Wong G.K."/>
            <person name="Wu C.I."/>
            <person name="Wu G."/>
            <person name="Yamamoto D."/>
            <person name="Yang H.P."/>
            <person name="Yang S.P."/>
            <person name="Yorke J.A."/>
            <person name="Yoshida K."/>
            <person name="Zdobnov E."/>
            <person name="Zhang P."/>
            <person name="Zhang Y."/>
            <person name="Zimin A.V."/>
            <person name="Baldwin J."/>
            <person name="Abdouelleil A."/>
            <person name="Abdulkadir J."/>
            <person name="Abebe A."/>
            <person name="Abera B."/>
            <person name="Abreu J."/>
            <person name="Acer S.C."/>
            <person name="Aftuck L."/>
            <person name="Alexander A."/>
            <person name="An P."/>
            <person name="Anderson E."/>
            <person name="Anderson S."/>
            <person name="Arachi H."/>
            <person name="Azer M."/>
            <person name="Bachantsang P."/>
            <person name="Barry A."/>
            <person name="Bayul T."/>
            <person name="Berlin A."/>
            <person name="Bessette D."/>
            <person name="Bloom T."/>
            <person name="Blye J."/>
            <person name="Boguslavskiy L."/>
            <person name="Bonnet C."/>
            <person name="Boukhgalter B."/>
            <person name="Bourzgui I."/>
            <person name="Brown A."/>
            <person name="Cahill P."/>
            <person name="Channer S."/>
            <person name="Cheshatsang Y."/>
            <person name="Chuda L."/>
            <person name="Citroen M."/>
            <person name="Collymore A."/>
            <person name="Cooke P."/>
            <person name="Costello M."/>
            <person name="D'Aco K."/>
            <person name="Daza R."/>
            <person name="De Haan G."/>
            <person name="DeGray S."/>
            <person name="DeMaso C."/>
            <person name="Dhargay N."/>
            <person name="Dooley K."/>
            <person name="Dooley E."/>
            <person name="Doricent M."/>
            <person name="Dorje P."/>
            <person name="Dorjee K."/>
            <person name="Dupes A."/>
            <person name="Elong R."/>
            <person name="Falk J."/>
            <person name="Farina A."/>
            <person name="Faro S."/>
            <person name="Ferguson D."/>
            <person name="Fisher S."/>
            <person name="Foley C.D."/>
            <person name="Franke A."/>
            <person name="Friedrich D."/>
            <person name="Gadbois L."/>
            <person name="Gearin G."/>
            <person name="Gearin C.R."/>
            <person name="Giannoukos G."/>
            <person name="Goode T."/>
            <person name="Graham J."/>
            <person name="Grandbois E."/>
            <person name="Grewal S."/>
            <person name="Gyaltsen K."/>
            <person name="Hafez N."/>
            <person name="Hagos B."/>
            <person name="Hall J."/>
            <person name="Henson C."/>
            <person name="Hollinger A."/>
            <person name="Honan T."/>
            <person name="Huard M.D."/>
            <person name="Hughes L."/>
            <person name="Hurhula B."/>
            <person name="Husby M.E."/>
            <person name="Kamat A."/>
            <person name="Kanga B."/>
            <person name="Kashin S."/>
            <person name="Khazanovich D."/>
            <person name="Kisner P."/>
            <person name="Lance K."/>
            <person name="Lara M."/>
            <person name="Lee W."/>
            <person name="Lennon N."/>
            <person name="Letendre F."/>
            <person name="LeVine R."/>
            <person name="Lipovsky A."/>
            <person name="Liu X."/>
            <person name="Liu J."/>
            <person name="Liu S."/>
            <person name="Lokyitsang T."/>
            <person name="Lokyitsang Y."/>
            <person name="Lubonja R."/>
            <person name="Lui A."/>
            <person name="MacDonald P."/>
            <person name="Magnisalis V."/>
            <person name="Maru K."/>
            <person name="Matthews C."/>
            <person name="McCusker W."/>
            <person name="McDonough S."/>
            <person name="Mehta T."/>
            <person name="Meldrim J."/>
            <person name="Meneus L."/>
            <person name="Mihai O."/>
            <person name="Mihalev A."/>
            <person name="Mihova T."/>
            <person name="Mittelman R."/>
            <person name="Mlenga V."/>
            <person name="Montmayeur A."/>
            <person name="Mulrain L."/>
            <person name="Navidi A."/>
            <person name="Naylor J."/>
            <person name="Negash T."/>
            <person name="Nguyen T."/>
            <person name="Nguyen N."/>
            <person name="Nicol R."/>
            <person name="Norbu C."/>
            <person name="Norbu N."/>
            <person name="Novod N."/>
            <person name="O'Neill B."/>
            <person name="Osman S."/>
            <person name="Markiewicz E."/>
            <person name="Oyono O.L."/>
            <person name="Patti C."/>
            <person name="Phunkhang P."/>
            <person name="Pierre F."/>
            <person name="Priest M."/>
            <person name="Raghuraman S."/>
            <person name="Rege F."/>
            <person name="Reyes R."/>
            <person name="Rise C."/>
            <person name="Rogov P."/>
            <person name="Ross K."/>
            <person name="Ryan E."/>
            <person name="Settipalli S."/>
            <person name="Shea T."/>
            <person name="Sherpa N."/>
            <person name="Shi L."/>
            <person name="Shih D."/>
            <person name="Sparrow T."/>
            <person name="Spaulding J."/>
            <person name="Stalker J."/>
            <person name="Stange-Thomann N."/>
            <person name="Stavropoulos S."/>
            <person name="Stone C."/>
            <person name="Strader C."/>
            <person name="Tesfaye S."/>
            <person name="Thomson T."/>
            <person name="Thoulutsang Y."/>
            <person name="Thoulutsang D."/>
            <person name="Topham K."/>
            <person name="Topping I."/>
            <person name="Tsamla T."/>
            <person name="Vassiliev H."/>
            <person name="Vo A."/>
            <person name="Wangchuk T."/>
            <person name="Wangdi T."/>
            <person name="Weiand M."/>
            <person name="Wilkinson J."/>
            <person name="Wilson A."/>
            <person name="Yadav S."/>
            <person name="Young G."/>
            <person name="Yu Q."/>
            <person name="Zembek L."/>
            <person name="Zhong D."/>
            <person name="Zimmer A."/>
            <person name="Zwirko Z."/>
            <person name="Jaffe D.B."/>
            <person name="Alvarez P."/>
            <person name="Brockman W."/>
            <person name="Butler J."/>
            <person name="Chin C."/>
            <person name="Gnerre S."/>
            <person name="Grabherr M."/>
            <person name="Kleber M."/>
            <person name="Mauceli E."/>
            <person name="MacCallum I."/>
        </authorList>
    </citation>
    <scope>NUCLEOTIDE SEQUENCE [LARGE SCALE GENOMIC DNA]</scope>
    <source>
        <strain evidence="15">Tucson 15081-1352.22</strain>
    </source>
</reference>
<evidence type="ECO:0000259" key="13">
    <source>
        <dbReference type="Pfam" id="PF07993"/>
    </source>
</evidence>
<evidence type="ECO:0000256" key="4">
    <source>
        <dbReference type="ARBA" id="ARBA00022692"/>
    </source>
</evidence>
<dbReference type="SUPFAM" id="SSF51735">
    <property type="entry name" value="NAD(P)-binding Rossmann-fold domains"/>
    <property type="match status" value="1"/>
</dbReference>
<feature type="domain" description="Fatty acyl-CoA reductase C-terminal" evidence="12">
    <location>
        <begin position="361"/>
        <end position="453"/>
    </location>
</feature>
<comment type="catalytic activity">
    <reaction evidence="10 11">
        <text>a long-chain fatty acyl-CoA + 2 NADPH + 2 H(+) = a long-chain primary fatty alcohol + 2 NADP(+) + CoA</text>
        <dbReference type="Rhea" id="RHEA:52716"/>
        <dbReference type="ChEBI" id="CHEBI:15378"/>
        <dbReference type="ChEBI" id="CHEBI:57287"/>
        <dbReference type="ChEBI" id="CHEBI:57783"/>
        <dbReference type="ChEBI" id="CHEBI:58349"/>
        <dbReference type="ChEBI" id="CHEBI:77396"/>
        <dbReference type="ChEBI" id="CHEBI:83139"/>
        <dbReference type="EC" id="1.2.1.84"/>
    </reaction>
</comment>
<dbReference type="GO" id="GO:0035336">
    <property type="term" value="P:long-chain fatty-acyl-CoA metabolic process"/>
    <property type="evidence" value="ECO:0007669"/>
    <property type="project" value="TreeGrafter"/>
</dbReference>
<keyword evidence="6 11" id="KW-1133">Transmembrane helix</keyword>
<evidence type="ECO:0000256" key="11">
    <source>
        <dbReference type="RuleBase" id="RU363097"/>
    </source>
</evidence>
<evidence type="ECO:0000256" key="6">
    <source>
        <dbReference type="ARBA" id="ARBA00022989"/>
    </source>
</evidence>
<keyword evidence="3 11" id="KW-0444">Lipid biosynthesis</keyword>
<evidence type="ECO:0000313" key="14">
    <source>
        <dbReference type="EMBL" id="EDW09264.2"/>
    </source>
</evidence>
<dbReference type="GO" id="GO:0016020">
    <property type="term" value="C:membrane"/>
    <property type="evidence" value="ECO:0007669"/>
    <property type="project" value="UniProtKB-SubCell"/>
</dbReference>
<evidence type="ECO:0000259" key="12">
    <source>
        <dbReference type="Pfam" id="PF03015"/>
    </source>
</evidence>
<dbReference type="InterPro" id="IPR033640">
    <property type="entry name" value="FAR_C"/>
</dbReference>
<keyword evidence="9 11" id="KW-0472">Membrane</keyword>
<dbReference type="FunCoup" id="B4KQR5">
    <property type="interactions" value="84"/>
</dbReference>
<accession>B4KQR5</accession>
<dbReference type="InterPro" id="IPR026055">
    <property type="entry name" value="FAR"/>
</dbReference>
<dbReference type="HOGENOM" id="CLU_024661_3_0_1"/>
<protein>
    <recommendedName>
        <fullName evidence="11">Fatty acyl-CoA reductase</fullName>
        <ecNumber evidence="11">1.2.1.84</ecNumber>
    </recommendedName>
</protein>
<dbReference type="OrthoDB" id="429813at2759"/>
<feature type="transmembrane region" description="Helical" evidence="11">
    <location>
        <begin position="352"/>
        <end position="376"/>
    </location>
</feature>
<comment type="function">
    <text evidence="11">Catalyzes the reduction of fatty acyl-CoA to fatty alcohols.</text>
</comment>
<keyword evidence="7 11" id="KW-0560">Oxidoreductase</keyword>
<keyword evidence="5 11" id="KW-0521">NADP</keyword>
<keyword evidence="8 11" id="KW-0443">Lipid metabolism</keyword>
<dbReference type="Proteomes" id="UP000009192">
    <property type="component" value="Unassembled WGS sequence"/>
</dbReference>
<proteinExistence type="inferred from homology"/>
<dbReference type="Pfam" id="PF03015">
    <property type="entry name" value="Sterile"/>
    <property type="match status" value="1"/>
</dbReference>
<dbReference type="Pfam" id="PF07993">
    <property type="entry name" value="NAD_binding_4"/>
    <property type="match status" value="1"/>
</dbReference>
<keyword evidence="15" id="KW-1185">Reference proteome</keyword>
<evidence type="ECO:0000313" key="15">
    <source>
        <dbReference type="Proteomes" id="UP000009192"/>
    </source>
</evidence>
<dbReference type="EC" id="1.2.1.84" evidence="11"/>
<dbReference type="FunFam" id="3.40.50.720:FF:000143">
    <property type="entry name" value="Fatty acyl-CoA reductase"/>
    <property type="match status" value="1"/>
</dbReference>
<dbReference type="CDD" id="cd09071">
    <property type="entry name" value="FAR_C"/>
    <property type="match status" value="1"/>
</dbReference>
<dbReference type="AlphaFoldDB" id="B4KQR5"/>
<comment type="subcellular location">
    <subcellularLocation>
        <location evidence="1">Membrane</location>
        <topology evidence="1">Multi-pass membrane protein</topology>
    </subcellularLocation>
</comment>
<evidence type="ECO:0000256" key="8">
    <source>
        <dbReference type="ARBA" id="ARBA00023098"/>
    </source>
</evidence>
<evidence type="ECO:0000256" key="1">
    <source>
        <dbReference type="ARBA" id="ARBA00004141"/>
    </source>
</evidence>
<dbReference type="EMBL" id="CH933808">
    <property type="protein sequence ID" value="EDW09264.2"/>
    <property type="molecule type" value="Genomic_DNA"/>
</dbReference>
<dbReference type="InterPro" id="IPR013120">
    <property type="entry name" value="FAR_NAD-bd"/>
</dbReference>
<evidence type="ECO:0000256" key="5">
    <source>
        <dbReference type="ARBA" id="ARBA00022857"/>
    </source>
</evidence>
<feature type="domain" description="Thioester reductase (TE)" evidence="13">
    <location>
        <begin position="18"/>
        <end position="286"/>
    </location>
</feature>
<dbReference type="Gene3D" id="3.40.50.720">
    <property type="entry name" value="NAD(P)-binding Rossmann-like Domain"/>
    <property type="match status" value="1"/>
</dbReference>
<evidence type="ECO:0000256" key="3">
    <source>
        <dbReference type="ARBA" id="ARBA00022516"/>
    </source>
</evidence>
<evidence type="ECO:0000256" key="9">
    <source>
        <dbReference type="ARBA" id="ARBA00023136"/>
    </source>
</evidence>
<evidence type="ECO:0000256" key="2">
    <source>
        <dbReference type="ARBA" id="ARBA00005928"/>
    </source>
</evidence>
<gene>
    <name evidence="14" type="primary">Dmoj\GI19138</name>
    <name evidence="14" type="ORF">Dmoj_GI19138</name>
</gene>
<dbReference type="GO" id="GO:0080019">
    <property type="term" value="F:alcohol-forming very long-chain fatty acyl-CoA reductase activity"/>
    <property type="evidence" value="ECO:0007669"/>
    <property type="project" value="InterPro"/>
</dbReference>
<dbReference type="PANTHER" id="PTHR11011:SF12">
    <property type="entry name" value="FATTY ACYL-COA REDUCTASE"/>
    <property type="match status" value="1"/>
</dbReference>
<name>B4KQR5_DROMO</name>
<dbReference type="InterPro" id="IPR036291">
    <property type="entry name" value="NAD(P)-bd_dom_sf"/>
</dbReference>
<keyword evidence="4 11" id="KW-0812">Transmembrane</keyword>
<dbReference type="GO" id="GO:0005777">
    <property type="term" value="C:peroxisome"/>
    <property type="evidence" value="ECO:0007669"/>
    <property type="project" value="TreeGrafter"/>
</dbReference>
<sequence>MNDLSPVQEYYKDKTIFITGASGFMGKVLLEKLLYSCHSLKEVIIICRPKRGKTPETRLEEMFKLPIFQRIRDERPHMLKKVTIYQGDVTYDLLGLSGDSLKHVVENTNIVFHMAATLKLEGNLRDAIDMNLMGTQRALNVAKEMKQLEAFVHLSTAFCNCDQEVMYEKVYDFPHKPEDLMRLAEWMDVKTLDAITPDLLKPHPNTYTYSKRLAELLVRDHYETMPVIIARPSIVTPAVAEPLPGWVDNMNGPTGVLIGAGKGVIRSMICNGELKSEVIPVDIAINGLLLIPYHNSQAKQKSLQIPVYNLTVEEDKKRTWKWVMDVGRELGLKYPFEVGLWYPDGNMTTNKFYHTFCTIMFMWLPAYIIDFLLALFGQRRFMVRVQTKISVGLEVLQFFTTRSWDFKSTHFQQIYKDISEADRKIFKINTDDVDDYEYLKTSILGGRQYVMKEPMTSLPRSRIQLRFLYVLDRVCKTVILCGLFYWTSMKLGLIDLVRYGISTVKH</sequence>
<evidence type="ECO:0000256" key="7">
    <source>
        <dbReference type="ARBA" id="ARBA00023002"/>
    </source>
</evidence>
<dbReference type="eggNOG" id="KOG1221">
    <property type="taxonomic scope" value="Eukaryota"/>
</dbReference>
<dbReference type="CDD" id="cd05236">
    <property type="entry name" value="FAR-N_SDR_e"/>
    <property type="match status" value="1"/>
</dbReference>
<comment type="similarity">
    <text evidence="2 11">Belongs to the fatty acyl-CoA reductase family.</text>
</comment>
<evidence type="ECO:0000256" key="10">
    <source>
        <dbReference type="ARBA" id="ARBA00052530"/>
    </source>
</evidence>